<dbReference type="Pfam" id="PF00324">
    <property type="entry name" value="AA_permease"/>
    <property type="match status" value="1"/>
</dbReference>
<evidence type="ECO:0000256" key="7">
    <source>
        <dbReference type="SAM" id="MobiDB-lite"/>
    </source>
</evidence>
<sequence length="522" mass="56436">MAVGPTIGTGLLIGAGQALAVGGPASLFLSYIVLSFLTFAMTTSLAEVSTHMPSRHGTLITNGYLYLSNSVGFAASYFRWYTLSLFVPYEITSAMVNLGLWKSDAKVAIRMCLITAIVVGTNFLPEKTFKRSEGLFTSIKIGTMASLFVISLALGLGGVNEQTPWGFKYWKHPGAMNEYIVHGAFGRFLAFIQCLLDGSIAFTFAPELIVHRAEMPVSLDAPASLSAAIPGRVTADVFTTAFPYIMSSLAMSAMAPSNDTRLTNNGTGSGFSPYVIGLKDAQIQVVPMIATIGILLSSVASGRSFLYLSSRSLCAMSELGHAPSFFSTRNRWDVPYVAVISSALVSAVAFASVRITSPVTNTYLLRLITSAGSVSSLVSCAVYHQFNQQLKANGITKRYGFSLQPYGTYFGVFFNTLSLLVGGLWAGPKGNLIGSQGARLAVSYLNVVVFGLLYLGHRLQYFQPVVEIERPTDMNGQEHWDSDGPRELRAQKTDPHRKNLDTIPESPEDIELQPSQTMFTDV</sequence>
<proteinExistence type="predicted"/>
<feature type="transmembrane region" description="Helical" evidence="8">
    <location>
        <begin position="66"/>
        <end position="87"/>
    </location>
</feature>
<dbReference type="GO" id="GO:0016020">
    <property type="term" value="C:membrane"/>
    <property type="evidence" value="ECO:0007669"/>
    <property type="project" value="UniProtKB-SubCell"/>
</dbReference>
<reference evidence="10" key="2">
    <citation type="journal article" date="2023" name="IMA Fungus">
        <title>Comparative genomic study of the Penicillium genus elucidates a diverse pangenome and 15 lateral gene transfer events.</title>
        <authorList>
            <person name="Petersen C."/>
            <person name="Sorensen T."/>
            <person name="Nielsen M.R."/>
            <person name="Sondergaard T.E."/>
            <person name="Sorensen J.L."/>
            <person name="Fitzpatrick D.A."/>
            <person name="Frisvad J.C."/>
            <person name="Nielsen K.L."/>
        </authorList>
    </citation>
    <scope>NUCLEOTIDE SEQUENCE</scope>
    <source>
        <strain evidence="10">IBT 22155</strain>
    </source>
</reference>
<dbReference type="AlphaFoldDB" id="A0A9W9GLU5"/>
<feature type="transmembrane region" description="Helical" evidence="8">
    <location>
        <begin position="179"/>
        <end position="205"/>
    </location>
</feature>
<dbReference type="InterPro" id="IPR004840">
    <property type="entry name" value="Amino_acid_permease_CS"/>
</dbReference>
<gene>
    <name evidence="10" type="ORF">N7515_007865</name>
</gene>
<feature type="compositionally biased region" description="Basic and acidic residues" evidence="7">
    <location>
        <begin position="474"/>
        <end position="500"/>
    </location>
</feature>
<protein>
    <recommendedName>
        <fullName evidence="9">Amino acid permease/ SLC12A domain-containing protein</fullName>
    </recommendedName>
</protein>
<evidence type="ECO:0000259" key="9">
    <source>
        <dbReference type="Pfam" id="PF00324"/>
    </source>
</evidence>
<evidence type="ECO:0000256" key="8">
    <source>
        <dbReference type="SAM" id="Phobius"/>
    </source>
</evidence>
<comment type="subcellular location">
    <subcellularLocation>
        <location evidence="1">Membrane</location>
        <topology evidence="1">Multi-pass membrane protein</topology>
    </subcellularLocation>
</comment>
<dbReference type="GeneID" id="81407779"/>
<evidence type="ECO:0000256" key="4">
    <source>
        <dbReference type="ARBA" id="ARBA00022970"/>
    </source>
</evidence>
<dbReference type="Gene3D" id="1.20.1740.10">
    <property type="entry name" value="Amino acid/polyamine transporter I"/>
    <property type="match status" value="1"/>
</dbReference>
<accession>A0A9W9GLU5</accession>
<keyword evidence="6 8" id="KW-0472">Membrane</keyword>
<feature type="transmembrane region" description="Helical" evidence="8">
    <location>
        <begin position="137"/>
        <end position="159"/>
    </location>
</feature>
<evidence type="ECO:0000313" key="11">
    <source>
        <dbReference type="Proteomes" id="UP001149079"/>
    </source>
</evidence>
<keyword evidence="11" id="KW-1185">Reference proteome</keyword>
<evidence type="ECO:0000256" key="2">
    <source>
        <dbReference type="ARBA" id="ARBA00022448"/>
    </source>
</evidence>
<feature type="transmembrane region" description="Helical" evidence="8">
    <location>
        <begin position="363"/>
        <end position="386"/>
    </location>
</feature>
<dbReference type="EMBL" id="JAPQKL010000006">
    <property type="protein sequence ID" value="KAJ5124040.1"/>
    <property type="molecule type" value="Genomic_DNA"/>
</dbReference>
<evidence type="ECO:0000256" key="3">
    <source>
        <dbReference type="ARBA" id="ARBA00022692"/>
    </source>
</evidence>
<feature type="transmembrane region" description="Helical" evidence="8">
    <location>
        <begin position="334"/>
        <end position="351"/>
    </location>
</feature>
<feature type="domain" description="Amino acid permease/ SLC12A" evidence="9">
    <location>
        <begin position="1"/>
        <end position="461"/>
    </location>
</feature>
<dbReference type="InterPro" id="IPR004841">
    <property type="entry name" value="AA-permease/SLC12A_dom"/>
</dbReference>
<feature type="region of interest" description="Disordered" evidence="7">
    <location>
        <begin position="474"/>
        <end position="522"/>
    </location>
</feature>
<feature type="transmembrane region" description="Helical" evidence="8">
    <location>
        <begin position="406"/>
        <end position="426"/>
    </location>
</feature>
<keyword evidence="5 8" id="KW-1133">Transmembrane helix</keyword>
<dbReference type="OrthoDB" id="4448636at2759"/>
<feature type="transmembrane region" description="Helical" evidence="8">
    <location>
        <begin position="285"/>
        <end position="306"/>
    </location>
</feature>
<reference evidence="10" key="1">
    <citation type="submission" date="2022-11" db="EMBL/GenBank/DDBJ databases">
        <authorList>
            <person name="Petersen C."/>
        </authorList>
    </citation>
    <scope>NUCLEOTIDE SEQUENCE</scope>
    <source>
        <strain evidence="10">IBT 22155</strain>
    </source>
</reference>
<comment type="caution">
    <text evidence="10">The sequence shown here is derived from an EMBL/GenBank/DDBJ whole genome shotgun (WGS) entry which is preliminary data.</text>
</comment>
<dbReference type="PANTHER" id="PTHR43341:SF34">
    <property type="entry name" value="TRANSPORTER, PUTATIVE (EUROFUNG)-RELATED"/>
    <property type="match status" value="1"/>
</dbReference>
<dbReference type="InterPro" id="IPR050524">
    <property type="entry name" value="APC_YAT"/>
</dbReference>
<evidence type="ECO:0000256" key="5">
    <source>
        <dbReference type="ARBA" id="ARBA00022989"/>
    </source>
</evidence>
<dbReference type="Proteomes" id="UP001149079">
    <property type="component" value="Unassembled WGS sequence"/>
</dbReference>
<evidence type="ECO:0000313" key="10">
    <source>
        <dbReference type="EMBL" id="KAJ5124040.1"/>
    </source>
</evidence>
<keyword evidence="4" id="KW-0029">Amino-acid transport</keyword>
<feature type="transmembrane region" description="Helical" evidence="8">
    <location>
        <begin position="438"/>
        <end position="456"/>
    </location>
</feature>
<keyword evidence="3 8" id="KW-0812">Transmembrane</keyword>
<dbReference type="PANTHER" id="PTHR43341">
    <property type="entry name" value="AMINO ACID PERMEASE"/>
    <property type="match status" value="1"/>
</dbReference>
<organism evidence="10 11">
    <name type="scientific">Penicillium bovifimosum</name>
    <dbReference type="NCBI Taxonomy" id="126998"/>
    <lineage>
        <taxon>Eukaryota</taxon>
        <taxon>Fungi</taxon>
        <taxon>Dikarya</taxon>
        <taxon>Ascomycota</taxon>
        <taxon>Pezizomycotina</taxon>
        <taxon>Eurotiomycetes</taxon>
        <taxon>Eurotiomycetidae</taxon>
        <taxon>Eurotiales</taxon>
        <taxon>Aspergillaceae</taxon>
        <taxon>Penicillium</taxon>
    </lineage>
</organism>
<evidence type="ECO:0000256" key="1">
    <source>
        <dbReference type="ARBA" id="ARBA00004141"/>
    </source>
</evidence>
<name>A0A9W9GLU5_9EURO</name>
<keyword evidence="2" id="KW-0813">Transport</keyword>
<dbReference type="PROSITE" id="PS00218">
    <property type="entry name" value="AMINO_ACID_PERMEASE_1"/>
    <property type="match status" value="1"/>
</dbReference>
<dbReference type="GO" id="GO:0015171">
    <property type="term" value="F:amino acid transmembrane transporter activity"/>
    <property type="evidence" value="ECO:0007669"/>
    <property type="project" value="TreeGrafter"/>
</dbReference>
<evidence type="ECO:0000256" key="6">
    <source>
        <dbReference type="ARBA" id="ARBA00023136"/>
    </source>
</evidence>
<feature type="compositionally biased region" description="Polar residues" evidence="7">
    <location>
        <begin position="513"/>
        <end position="522"/>
    </location>
</feature>
<feature type="transmembrane region" description="Helical" evidence="8">
    <location>
        <begin position="107"/>
        <end position="125"/>
    </location>
</feature>
<dbReference type="RefSeq" id="XP_056518439.1">
    <property type="nucleotide sequence ID" value="XM_056668609.1"/>
</dbReference>